<accession>A0A8X6M223</accession>
<dbReference type="EMBL" id="BMAO01019214">
    <property type="protein sequence ID" value="GFR29092.1"/>
    <property type="molecule type" value="Genomic_DNA"/>
</dbReference>
<evidence type="ECO:0000313" key="2">
    <source>
        <dbReference type="Proteomes" id="UP000887116"/>
    </source>
</evidence>
<name>A0A8X6M223_TRICU</name>
<gene>
    <name evidence="1" type="ORF">TNCT_600911</name>
</gene>
<sequence>MPQYRECSSAELASTFCRLSFVKTFDHGLLRYSITTVPWPDKGVDWSAGFVK</sequence>
<reference evidence="1" key="1">
    <citation type="submission" date="2020-07" db="EMBL/GenBank/DDBJ databases">
        <title>Multicomponent nature underlies the extraordinary mechanical properties of spider dragline silk.</title>
        <authorList>
            <person name="Kono N."/>
            <person name="Nakamura H."/>
            <person name="Mori M."/>
            <person name="Yoshida Y."/>
            <person name="Ohtoshi R."/>
            <person name="Malay A.D."/>
            <person name="Moran D.A.P."/>
            <person name="Tomita M."/>
            <person name="Numata K."/>
            <person name="Arakawa K."/>
        </authorList>
    </citation>
    <scope>NUCLEOTIDE SEQUENCE</scope>
</reference>
<feature type="non-terminal residue" evidence="1">
    <location>
        <position position="52"/>
    </location>
</feature>
<keyword evidence="2" id="KW-1185">Reference proteome</keyword>
<dbReference type="Proteomes" id="UP000887116">
    <property type="component" value="Unassembled WGS sequence"/>
</dbReference>
<protein>
    <submittedName>
        <fullName evidence="1">Uncharacterized protein</fullName>
    </submittedName>
</protein>
<dbReference type="AlphaFoldDB" id="A0A8X6M223"/>
<comment type="caution">
    <text evidence="1">The sequence shown here is derived from an EMBL/GenBank/DDBJ whole genome shotgun (WGS) entry which is preliminary data.</text>
</comment>
<evidence type="ECO:0000313" key="1">
    <source>
        <dbReference type="EMBL" id="GFR29092.1"/>
    </source>
</evidence>
<proteinExistence type="predicted"/>
<organism evidence="1 2">
    <name type="scientific">Trichonephila clavata</name>
    <name type="common">Joro spider</name>
    <name type="synonym">Nephila clavata</name>
    <dbReference type="NCBI Taxonomy" id="2740835"/>
    <lineage>
        <taxon>Eukaryota</taxon>
        <taxon>Metazoa</taxon>
        <taxon>Ecdysozoa</taxon>
        <taxon>Arthropoda</taxon>
        <taxon>Chelicerata</taxon>
        <taxon>Arachnida</taxon>
        <taxon>Araneae</taxon>
        <taxon>Araneomorphae</taxon>
        <taxon>Entelegynae</taxon>
        <taxon>Araneoidea</taxon>
        <taxon>Nephilidae</taxon>
        <taxon>Trichonephila</taxon>
    </lineage>
</organism>